<sequence>MAELLLSLQGRLYTLSPRALRQWLWGSTLLLLTSLLAGLWLWHTLERQRLRVRLTEGAAQMAMLRVQRWATELRLWQADIDATAQAVRQARCAPEHNAAFSWQIQRDGQRHVSADMTFSALLQTLDTLSDCGQRVSSLTITPRAQGVHITWVEQEDE</sequence>
<evidence type="ECO:0000256" key="1">
    <source>
        <dbReference type="SAM" id="Phobius"/>
    </source>
</evidence>
<evidence type="ECO:0008006" key="4">
    <source>
        <dbReference type="Google" id="ProtNLM"/>
    </source>
</evidence>
<name>A0A076LMQ7_9GAMM</name>
<keyword evidence="1" id="KW-1133">Transmembrane helix</keyword>
<dbReference type="GeneID" id="33939118"/>
<organism evidence="2 3">
    <name type="scientific">Edwardsiella anguillarum ET080813</name>
    <dbReference type="NCBI Taxonomy" id="667120"/>
    <lineage>
        <taxon>Bacteria</taxon>
        <taxon>Pseudomonadati</taxon>
        <taxon>Pseudomonadota</taxon>
        <taxon>Gammaproteobacteria</taxon>
        <taxon>Enterobacterales</taxon>
        <taxon>Hafniaceae</taxon>
        <taxon>Edwardsiella</taxon>
    </lineage>
</organism>
<dbReference type="KEGG" id="ete:ETEE_1492"/>
<accession>A0A076LMQ7</accession>
<feature type="transmembrane region" description="Helical" evidence="1">
    <location>
        <begin position="23"/>
        <end position="42"/>
    </location>
</feature>
<dbReference type="RefSeq" id="WP_034163867.1">
    <property type="nucleotide sequence ID" value="NZ_CP006664.1"/>
</dbReference>
<reference evidence="2 3" key="1">
    <citation type="journal article" date="2012" name="PLoS ONE">
        <title>Edwardsiella comparative phylogenomics reveal the new intra/inter-species taxonomic relationships, virulence evolution and niche adaptation mechanisms.</title>
        <authorList>
            <person name="Yang M."/>
            <person name="Lv Y."/>
            <person name="Xiao J."/>
            <person name="Wu H."/>
            <person name="Zheng H."/>
            <person name="Liu Q."/>
            <person name="Zhang Y."/>
            <person name="Wang Q."/>
        </authorList>
    </citation>
    <scope>NUCLEOTIDE SEQUENCE [LARGE SCALE GENOMIC DNA]</scope>
    <source>
        <strain evidence="3">080813</strain>
    </source>
</reference>
<keyword evidence="1" id="KW-0472">Membrane</keyword>
<evidence type="ECO:0000313" key="3">
    <source>
        <dbReference type="Proteomes" id="UP000028681"/>
    </source>
</evidence>
<gene>
    <name evidence="2" type="ORF">ETEE_1492</name>
</gene>
<proteinExistence type="predicted"/>
<evidence type="ECO:0000313" key="2">
    <source>
        <dbReference type="EMBL" id="AIJ07943.1"/>
    </source>
</evidence>
<dbReference type="HOGENOM" id="CLU_1675124_0_0_6"/>
<dbReference type="EMBL" id="CP006664">
    <property type="protein sequence ID" value="AIJ07943.1"/>
    <property type="molecule type" value="Genomic_DNA"/>
</dbReference>
<protein>
    <recommendedName>
        <fullName evidence="4">Type IV pilus biogenesis protein PilN</fullName>
    </recommendedName>
</protein>
<dbReference type="AlphaFoldDB" id="A0A076LMQ7"/>
<keyword evidence="1" id="KW-0812">Transmembrane</keyword>
<dbReference type="Proteomes" id="UP000028681">
    <property type="component" value="Chromosome"/>
</dbReference>